<accession>Q5ZUU7</accession>
<dbReference type="Pfam" id="PF13592">
    <property type="entry name" value="HTH_33"/>
    <property type="match status" value="1"/>
</dbReference>
<evidence type="ECO:0000256" key="1">
    <source>
        <dbReference type="SAM" id="MobiDB-lite"/>
    </source>
</evidence>
<name>Q5ZUU7_LEGPH</name>
<reference evidence="3 4" key="1">
    <citation type="journal article" date="2004" name="Science">
        <title>The genomic sequence of the accidental pathogen Legionella pneumophila.</title>
        <authorList>
            <person name="Chien M."/>
            <person name="Morozova I."/>
            <person name="Shi S."/>
            <person name="Sheng H."/>
            <person name="Chen J."/>
            <person name="Gomez S.M."/>
            <person name="Asamani G."/>
            <person name="Hill K."/>
            <person name="Nuara J."/>
            <person name="Feder M."/>
            <person name="Rineer J."/>
            <person name="Greenberg J.J."/>
            <person name="Steshenko V."/>
            <person name="Park S.H."/>
            <person name="Zhao B."/>
            <person name="Teplitskaya E."/>
            <person name="Edwards J.R."/>
            <person name="Pampou S."/>
            <person name="Georghiou A."/>
            <person name="Chou I.C."/>
            <person name="Iannuccilli W."/>
            <person name="Ulz M.E."/>
            <person name="Kim D.H."/>
            <person name="Geringer-Sameth A."/>
            <person name="Goldsberry C."/>
            <person name="Morozov P."/>
            <person name="Fischer S.G."/>
            <person name="Segal G."/>
            <person name="Qu X."/>
            <person name="Rzhetsky A."/>
            <person name="Zhang P."/>
            <person name="Cayanis E."/>
            <person name="De Jong P.J."/>
            <person name="Ju J."/>
            <person name="Kalachikov S."/>
            <person name="Shuman H.A."/>
            <person name="Russo J.J."/>
        </authorList>
    </citation>
    <scope>NUCLEOTIDE SEQUENCE [LARGE SCALE GENOMIC DNA]</scope>
    <source>
        <strain evidence="4">Philadelphia 1 / ATCC 33152 / DSM 7513</strain>
    </source>
</reference>
<feature type="compositionally biased region" description="Basic and acidic residues" evidence="1">
    <location>
        <begin position="78"/>
        <end position="90"/>
    </location>
</feature>
<evidence type="ECO:0000313" key="4">
    <source>
        <dbReference type="Proteomes" id="UP000000609"/>
    </source>
</evidence>
<organism evidence="3 4">
    <name type="scientific">Legionella pneumophila subsp. pneumophila (strain Philadelphia 1 / ATCC 33152 / DSM 7513)</name>
    <dbReference type="NCBI Taxonomy" id="272624"/>
    <lineage>
        <taxon>Bacteria</taxon>
        <taxon>Pseudomonadati</taxon>
        <taxon>Pseudomonadota</taxon>
        <taxon>Gammaproteobacteria</taxon>
        <taxon>Legionellales</taxon>
        <taxon>Legionellaceae</taxon>
        <taxon>Legionella</taxon>
    </lineage>
</organism>
<dbReference type="KEGG" id="lpn:lpg1695"/>
<dbReference type="AlphaFoldDB" id="Q5ZUU7"/>
<dbReference type="PaxDb" id="272624-lpg1695"/>
<dbReference type="Proteomes" id="UP000000609">
    <property type="component" value="Chromosome"/>
</dbReference>
<sequence>MPHEKNTLITRRKEGLEARNSCCSNGKERDRIKAVLLRYIIAYVEKKWSIIYSVPGMNKWMHRNGFSYKKPKGHPHKANREQQEQSDKSKPWFKRNHSFNT</sequence>
<evidence type="ECO:0000259" key="2">
    <source>
        <dbReference type="Pfam" id="PF13592"/>
    </source>
</evidence>
<keyword evidence="4" id="KW-1185">Reference proteome</keyword>
<feature type="compositionally biased region" description="Basic residues" evidence="1">
    <location>
        <begin position="91"/>
        <end position="101"/>
    </location>
</feature>
<feature type="region of interest" description="Disordered" evidence="1">
    <location>
        <begin position="67"/>
        <end position="101"/>
    </location>
</feature>
<dbReference type="InterPro" id="IPR025959">
    <property type="entry name" value="Winged_HTH_dom"/>
</dbReference>
<dbReference type="HOGENOM" id="CLU_2287986_0_0_6"/>
<dbReference type="STRING" id="272624.lpg1695"/>
<dbReference type="EMBL" id="AE017354">
    <property type="protein sequence ID" value="AAU27775.1"/>
    <property type="molecule type" value="Genomic_DNA"/>
</dbReference>
<gene>
    <name evidence="3" type="ordered locus">lpg1695</name>
</gene>
<dbReference type="eggNOG" id="COG3415">
    <property type="taxonomic scope" value="Bacteria"/>
</dbReference>
<evidence type="ECO:0000313" key="3">
    <source>
        <dbReference type="EMBL" id="AAU27775.1"/>
    </source>
</evidence>
<dbReference type="OrthoDB" id="9813816at2"/>
<protein>
    <submittedName>
        <fullName evidence="3">Transposase IS630 family</fullName>
    </submittedName>
</protein>
<proteinExistence type="predicted"/>
<feature type="domain" description="Winged helix-turn helix" evidence="2">
    <location>
        <begin position="40"/>
        <end position="85"/>
    </location>
</feature>